<dbReference type="AlphaFoldDB" id="A0AA35WKM4"/>
<feature type="region of interest" description="Disordered" evidence="1">
    <location>
        <begin position="1"/>
        <end position="28"/>
    </location>
</feature>
<organism evidence="2 3">
    <name type="scientific">Geodia barretti</name>
    <name type="common">Barrett's horny sponge</name>
    <dbReference type="NCBI Taxonomy" id="519541"/>
    <lineage>
        <taxon>Eukaryota</taxon>
        <taxon>Metazoa</taxon>
        <taxon>Porifera</taxon>
        <taxon>Demospongiae</taxon>
        <taxon>Heteroscleromorpha</taxon>
        <taxon>Tetractinellida</taxon>
        <taxon>Astrophorina</taxon>
        <taxon>Geodiidae</taxon>
        <taxon>Geodia</taxon>
    </lineage>
</organism>
<comment type="caution">
    <text evidence="2">The sequence shown here is derived from an EMBL/GenBank/DDBJ whole genome shotgun (WGS) entry which is preliminary data.</text>
</comment>
<proteinExistence type="predicted"/>
<evidence type="ECO:0000256" key="1">
    <source>
        <dbReference type="SAM" id="MobiDB-lite"/>
    </source>
</evidence>
<sequence length="67" mass="7659">MAEKADPPSSSPPPSPSANRWSRHEIPLSRREGEEVLAHRLWMAPPRKPPPEPLDMVKRYSCVYIPE</sequence>
<protein>
    <submittedName>
        <fullName evidence="2">Uncharacterized protein</fullName>
    </submittedName>
</protein>
<evidence type="ECO:0000313" key="2">
    <source>
        <dbReference type="EMBL" id="CAI8017262.1"/>
    </source>
</evidence>
<dbReference type="EMBL" id="CASHTH010001610">
    <property type="protein sequence ID" value="CAI8017262.1"/>
    <property type="molecule type" value="Genomic_DNA"/>
</dbReference>
<accession>A0AA35WKM4</accession>
<dbReference type="Proteomes" id="UP001174909">
    <property type="component" value="Unassembled WGS sequence"/>
</dbReference>
<evidence type="ECO:0000313" key="3">
    <source>
        <dbReference type="Proteomes" id="UP001174909"/>
    </source>
</evidence>
<gene>
    <name evidence="2" type="ORF">GBAR_LOCUS10509</name>
</gene>
<reference evidence="2" key="1">
    <citation type="submission" date="2023-03" db="EMBL/GenBank/DDBJ databases">
        <authorList>
            <person name="Steffen K."/>
            <person name="Cardenas P."/>
        </authorList>
    </citation>
    <scope>NUCLEOTIDE SEQUENCE</scope>
</reference>
<keyword evidence="3" id="KW-1185">Reference proteome</keyword>
<name>A0AA35WKM4_GEOBA</name>